<keyword evidence="2" id="KW-1185">Reference proteome</keyword>
<dbReference type="PANTHER" id="PTHR10826:SF1">
    <property type="entry name" value="COMPLEMENT COMPONENT 1 Q SUBCOMPONENT-BINDING PROTEIN, MITOCHONDRIAL"/>
    <property type="match status" value="1"/>
</dbReference>
<protein>
    <submittedName>
        <fullName evidence="1">Mitochondrial glycoprotein</fullName>
    </submittedName>
</protein>
<dbReference type="SUPFAM" id="SSF54529">
    <property type="entry name" value="Mitochondrial glycoprotein MAM33-like"/>
    <property type="match status" value="1"/>
</dbReference>
<dbReference type="AlphaFoldDB" id="A0AAD7VE44"/>
<name>A0AAD7VE44_QUISA</name>
<organism evidence="1 2">
    <name type="scientific">Quillaja saponaria</name>
    <name type="common">Soap bark tree</name>
    <dbReference type="NCBI Taxonomy" id="32244"/>
    <lineage>
        <taxon>Eukaryota</taxon>
        <taxon>Viridiplantae</taxon>
        <taxon>Streptophyta</taxon>
        <taxon>Embryophyta</taxon>
        <taxon>Tracheophyta</taxon>
        <taxon>Spermatophyta</taxon>
        <taxon>Magnoliopsida</taxon>
        <taxon>eudicotyledons</taxon>
        <taxon>Gunneridae</taxon>
        <taxon>Pentapetalae</taxon>
        <taxon>rosids</taxon>
        <taxon>fabids</taxon>
        <taxon>Fabales</taxon>
        <taxon>Quillajaceae</taxon>
        <taxon>Quillaja</taxon>
    </lineage>
</organism>
<comment type="caution">
    <text evidence="1">The sequence shown here is derived from an EMBL/GenBank/DDBJ whole genome shotgun (WGS) entry which is preliminary data.</text>
</comment>
<evidence type="ECO:0000313" key="2">
    <source>
        <dbReference type="Proteomes" id="UP001163823"/>
    </source>
</evidence>
<dbReference type="InterPro" id="IPR003428">
    <property type="entry name" value="MAM33"/>
</dbReference>
<dbReference type="Gene3D" id="3.10.280.10">
    <property type="entry name" value="Mitochondrial glycoprotein"/>
    <property type="match status" value="1"/>
</dbReference>
<dbReference type="InterPro" id="IPR036561">
    <property type="entry name" value="MAM33_sf"/>
</dbReference>
<dbReference type="Proteomes" id="UP001163823">
    <property type="component" value="Chromosome 4"/>
</dbReference>
<dbReference type="KEGG" id="qsa:O6P43_010119"/>
<reference evidence="1" key="1">
    <citation type="journal article" date="2023" name="Science">
        <title>Elucidation of the pathway for biosynthesis of saponin adjuvants from the soapbark tree.</title>
        <authorList>
            <person name="Reed J."/>
            <person name="Orme A."/>
            <person name="El-Demerdash A."/>
            <person name="Owen C."/>
            <person name="Martin L.B.B."/>
            <person name="Misra R.C."/>
            <person name="Kikuchi S."/>
            <person name="Rejzek M."/>
            <person name="Martin A.C."/>
            <person name="Harkess A."/>
            <person name="Leebens-Mack J."/>
            <person name="Louveau T."/>
            <person name="Stephenson M.J."/>
            <person name="Osbourn A."/>
        </authorList>
    </citation>
    <scope>NUCLEOTIDE SEQUENCE</scope>
    <source>
        <strain evidence="1">S10</strain>
    </source>
</reference>
<dbReference type="GO" id="GO:0005759">
    <property type="term" value="C:mitochondrial matrix"/>
    <property type="evidence" value="ECO:0007669"/>
    <property type="project" value="InterPro"/>
</dbReference>
<evidence type="ECO:0000313" key="1">
    <source>
        <dbReference type="EMBL" id="KAJ7972190.1"/>
    </source>
</evidence>
<dbReference type="PANTHER" id="PTHR10826">
    <property type="entry name" value="COMPLEMENT COMPONENT 1"/>
    <property type="match status" value="1"/>
</dbReference>
<gene>
    <name evidence="1" type="ORF">O6P43_010119</name>
</gene>
<accession>A0AAD7VE44</accession>
<dbReference type="EMBL" id="JARAOO010000004">
    <property type="protein sequence ID" value="KAJ7972190.1"/>
    <property type="molecule type" value="Genomic_DNA"/>
</dbReference>
<dbReference type="Pfam" id="PF02330">
    <property type="entry name" value="MAM33"/>
    <property type="match status" value="1"/>
</dbReference>
<proteinExistence type="predicted"/>
<sequence length="180" mass="20351">MPRVSPVLRQGRKAFRDLDLVKVLQSEIKHELSTDRFQDSQSGSLGDFQLEWELPQSKDVVLRRKLMSGEEIAVSAVLGPVMFKRDGMFPRDVLMKVCVKKPDMTSMLQFDCNVGSEFDIRNAYYLPSPTCMGLSVYRGPSFSILGPQLQEALKEYLVAKGIGEGLTDFLLLHLHKREQG</sequence>